<dbReference type="InterPro" id="IPR036236">
    <property type="entry name" value="Znf_C2H2_sf"/>
</dbReference>
<dbReference type="InterPro" id="IPR013087">
    <property type="entry name" value="Znf_C2H2_type"/>
</dbReference>
<feature type="region of interest" description="Disordered" evidence="2">
    <location>
        <begin position="78"/>
        <end position="98"/>
    </location>
</feature>
<reference evidence="4 5" key="1">
    <citation type="submission" date="2017-10" db="EMBL/GenBank/DDBJ databases">
        <title>Development of genomic resources for the powdery mildew, Erysiphe pulchra.</title>
        <authorList>
            <person name="Wadl P.A."/>
            <person name="Mack B.M."/>
            <person name="Moore G."/>
            <person name="Beltz S.B."/>
        </authorList>
    </citation>
    <scope>NUCLEOTIDE SEQUENCE [LARGE SCALE GENOMIC DNA]</scope>
    <source>
        <strain evidence="4">Cflorida</strain>
    </source>
</reference>
<feature type="region of interest" description="Disordered" evidence="2">
    <location>
        <begin position="27"/>
        <end position="52"/>
    </location>
</feature>
<dbReference type="STRING" id="225359.A0A2S4PPN3"/>
<feature type="compositionally biased region" description="Polar residues" evidence="2">
    <location>
        <begin position="259"/>
        <end position="274"/>
    </location>
</feature>
<keyword evidence="1" id="KW-0479">Metal-binding</keyword>
<comment type="caution">
    <text evidence="4">The sequence shown here is derived from an EMBL/GenBank/DDBJ whole genome shotgun (WGS) entry which is preliminary data.</text>
</comment>
<dbReference type="GO" id="GO:0008270">
    <property type="term" value="F:zinc ion binding"/>
    <property type="evidence" value="ECO:0007669"/>
    <property type="project" value="UniProtKB-KW"/>
</dbReference>
<feature type="non-terminal residue" evidence="4">
    <location>
        <position position="457"/>
    </location>
</feature>
<feature type="region of interest" description="Disordered" evidence="2">
    <location>
        <begin position="251"/>
        <end position="283"/>
    </location>
</feature>
<evidence type="ECO:0000256" key="1">
    <source>
        <dbReference type="PROSITE-ProRule" id="PRU00042"/>
    </source>
</evidence>
<dbReference type="OrthoDB" id="2152896at2759"/>
<feature type="domain" description="C2H2-type" evidence="3">
    <location>
        <begin position="186"/>
        <end position="213"/>
    </location>
</feature>
<feature type="compositionally biased region" description="Polar residues" evidence="2">
    <location>
        <begin position="411"/>
        <end position="421"/>
    </location>
</feature>
<gene>
    <name evidence="4" type="ORF">EPUL_005970</name>
</gene>
<dbReference type="Proteomes" id="UP000237438">
    <property type="component" value="Unassembled WGS sequence"/>
</dbReference>
<feature type="compositionally biased region" description="Basic and acidic residues" evidence="2">
    <location>
        <begin position="424"/>
        <end position="434"/>
    </location>
</feature>
<evidence type="ECO:0000259" key="3">
    <source>
        <dbReference type="PROSITE" id="PS50157"/>
    </source>
</evidence>
<evidence type="ECO:0000313" key="4">
    <source>
        <dbReference type="EMBL" id="POS84000.1"/>
    </source>
</evidence>
<accession>A0A2S4PPN3</accession>
<evidence type="ECO:0000313" key="5">
    <source>
        <dbReference type="Proteomes" id="UP000237438"/>
    </source>
</evidence>
<organism evidence="4 5">
    <name type="scientific">Erysiphe pulchra</name>
    <dbReference type="NCBI Taxonomy" id="225359"/>
    <lineage>
        <taxon>Eukaryota</taxon>
        <taxon>Fungi</taxon>
        <taxon>Dikarya</taxon>
        <taxon>Ascomycota</taxon>
        <taxon>Pezizomycotina</taxon>
        <taxon>Leotiomycetes</taxon>
        <taxon>Erysiphales</taxon>
        <taxon>Erysiphaceae</taxon>
        <taxon>Erysiphe</taxon>
    </lineage>
</organism>
<feature type="compositionally biased region" description="Acidic residues" evidence="2">
    <location>
        <begin position="131"/>
        <end position="156"/>
    </location>
</feature>
<keyword evidence="1" id="KW-0862">Zinc</keyword>
<feature type="region of interest" description="Disordered" evidence="2">
    <location>
        <begin position="398"/>
        <end position="457"/>
    </location>
</feature>
<name>A0A2S4PPN3_9PEZI</name>
<keyword evidence="1" id="KW-0863">Zinc-finger</keyword>
<proteinExistence type="predicted"/>
<dbReference type="PROSITE" id="PS00028">
    <property type="entry name" value="ZINC_FINGER_C2H2_1"/>
    <property type="match status" value="1"/>
</dbReference>
<dbReference type="AlphaFoldDB" id="A0A2S4PPN3"/>
<evidence type="ECO:0000256" key="2">
    <source>
        <dbReference type="SAM" id="MobiDB-lite"/>
    </source>
</evidence>
<protein>
    <recommendedName>
        <fullName evidence="3">C2H2-type domain-containing protein</fullName>
    </recommendedName>
</protein>
<keyword evidence="5" id="KW-1185">Reference proteome</keyword>
<dbReference type="PROSITE" id="PS50157">
    <property type="entry name" value="ZINC_FINGER_C2H2_2"/>
    <property type="match status" value="1"/>
</dbReference>
<dbReference type="EMBL" id="PEDP01001231">
    <property type="protein sequence ID" value="POS84000.1"/>
    <property type="molecule type" value="Genomic_DNA"/>
</dbReference>
<dbReference type="SUPFAM" id="SSF57667">
    <property type="entry name" value="beta-beta-alpha zinc fingers"/>
    <property type="match status" value="1"/>
</dbReference>
<sequence>MADIGTLQDSSYHSSRPLGQQRFSISNSHSLSKSHTRVNLHPATTGSNIANHRVTRRKSITTNSTNTAMAAAVKEVVSSTQSIPINGQKPNTSRSSSCKISNFGLPSPPMSLPTQKIRLTFSGKSERLEESDADVDDDDRMDYMDDGDGEQEEEAEQNSSNLLQARRTSENQYLMKDGKKPNSSDLKCDKCGKGYKHSSCLSKHLWEHTPEWSYTSKLLISKHQQVQLLEAASVLLTMTQDVATTILPTQDFQSDRDSVSTSSDQNNHLSSADTTPPPQAEMYNTSSKSRYISEGYYGKYDGQHLSHSYRSASSMDFFGRELQSSAFSEENCKMYLDTYQTPPENGRNYEDESLASAVQLLSCSFGSTGNSMPKTKTYPQKIPPVPSLPNHYLDNDYFPNPTFSPGHLPQQPESYTRSEINYSEDVKMESREIITDDEEFDQKSSGQSNEDDEGVFG</sequence>
<feature type="region of interest" description="Disordered" evidence="2">
    <location>
        <begin position="120"/>
        <end position="166"/>
    </location>
</feature>